<protein>
    <recommendedName>
        <fullName evidence="3">AB hydrolase-1 domain-containing protein</fullName>
    </recommendedName>
</protein>
<dbReference type="SUPFAM" id="SSF53474">
    <property type="entry name" value="alpha/beta-Hydrolases"/>
    <property type="match status" value="1"/>
</dbReference>
<dbReference type="Gene3D" id="3.40.50.1820">
    <property type="entry name" value="alpha/beta hydrolase"/>
    <property type="match status" value="1"/>
</dbReference>
<keyword evidence="5" id="KW-1185">Reference proteome</keyword>
<feature type="domain" description="AB hydrolase-1" evidence="3">
    <location>
        <begin position="145"/>
        <end position="355"/>
    </location>
</feature>
<proteinExistence type="inferred from homology"/>
<dbReference type="PANTHER" id="PTHR43248">
    <property type="entry name" value="2-SUCCINYL-6-HYDROXY-2,4-CYCLOHEXADIENE-1-CARBOXYLATE SYNTHASE"/>
    <property type="match status" value="1"/>
</dbReference>
<evidence type="ECO:0000313" key="4">
    <source>
        <dbReference type="EMBL" id="QDS76680.1"/>
    </source>
</evidence>
<keyword evidence="2" id="KW-0378">Hydrolase</keyword>
<dbReference type="InterPro" id="IPR051601">
    <property type="entry name" value="Serine_prot/Carboxylest_S33"/>
</dbReference>
<dbReference type="InterPro" id="IPR029058">
    <property type="entry name" value="AB_hydrolase_fold"/>
</dbReference>
<dbReference type="Pfam" id="PF00561">
    <property type="entry name" value="Abhydrolase_1"/>
    <property type="match status" value="1"/>
</dbReference>
<dbReference type="OrthoDB" id="425534at2759"/>
<dbReference type="AlphaFoldDB" id="A0A517LM15"/>
<dbReference type="PANTHER" id="PTHR43248:SF25">
    <property type="entry name" value="AB HYDROLASE-1 DOMAIN-CONTAINING PROTEIN-RELATED"/>
    <property type="match status" value="1"/>
</dbReference>
<dbReference type="EMBL" id="CP042200">
    <property type="protein sequence ID" value="QDS76680.1"/>
    <property type="molecule type" value="Genomic_DNA"/>
</dbReference>
<name>A0A517LM15_9PEZI</name>
<evidence type="ECO:0000259" key="3">
    <source>
        <dbReference type="Pfam" id="PF00561"/>
    </source>
</evidence>
<evidence type="ECO:0000256" key="1">
    <source>
        <dbReference type="ARBA" id="ARBA00010088"/>
    </source>
</evidence>
<comment type="similarity">
    <text evidence="1">Belongs to the peptidase S33 family.</text>
</comment>
<organism evidence="4 5">
    <name type="scientific">Venturia effusa</name>
    <dbReference type="NCBI Taxonomy" id="50376"/>
    <lineage>
        <taxon>Eukaryota</taxon>
        <taxon>Fungi</taxon>
        <taxon>Dikarya</taxon>
        <taxon>Ascomycota</taxon>
        <taxon>Pezizomycotina</taxon>
        <taxon>Dothideomycetes</taxon>
        <taxon>Pleosporomycetidae</taxon>
        <taxon>Venturiales</taxon>
        <taxon>Venturiaceae</taxon>
        <taxon>Venturia</taxon>
    </lineage>
</organism>
<dbReference type="STRING" id="50376.A0A517LM15"/>
<gene>
    <name evidence="4" type="ORF">FKW77_000313</name>
</gene>
<dbReference type="InterPro" id="IPR000073">
    <property type="entry name" value="AB_hydrolase_1"/>
</dbReference>
<dbReference type="Proteomes" id="UP000316270">
    <property type="component" value="Chromosome 16"/>
</dbReference>
<sequence>MGEEKRSTASAIAEYAPVMISRPGTPKNVHHGCKTWRLVGVAALCSFLHMALWSSDQIFQAGWTLNWIPLSRNGDSHRTFQWSDIEPSQSLEYSSCHEHFLCARLLVPLNWNWTQAEKANGSRVAIAMIKLPAKVSISHPQYGGPVIINPGGPGESGINQVLSHGRDLQTILDSPAAPEAINKNATGKYFDVLSFDPRGVNNTTPELHCFPDVASQASWRLTSPVFGTSWDSEVMIGLEMARATALGASCSRQFEGEGILRYANTAQVVEDMVEIIEKDVQSGLRNSAYLPGHEKLQYWGKSYGTIIGSTFAAMHPDRVGRIVLDGVVDPADHYAGNWLTQLQDSDKIITQFSRRCHQAGPHKCRLYLNTSPEDIEKRFTAILETLKMNPIPVTSTTGGENWAGPQIVTYGDVHLYLLSGMYFPFAMAEQLFDLASESLDFSIMGPQQIRLSRPHIDPGLSS</sequence>
<evidence type="ECO:0000256" key="2">
    <source>
        <dbReference type="ARBA" id="ARBA00022801"/>
    </source>
</evidence>
<dbReference type="GO" id="GO:0016787">
    <property type="term" value="F:hydrolase activity"/>
    <property type="evidence" value="ECO:0007669"/>
    <property type="project" value="UniProtKB-KW"/>
</dbReference>
<accession>A0A517LM15</accession>
<reference evidence="4 5" key="1">
    <citation type="submission" date="2019-07" db="EMBL/GenBank/DDBJ databases">
        <title>Finished genome of Venturia effusa.</title>
        <authorList>
            <person name="Young C.A."/>
            <person name="Cox M.P."/>
            <person name="Ganley A.R.D."/>
            <person name="David W.J."/>
        </authorList>
    </citation>
    <scope>NUCLEOTIDE SEQUENCE [LARGE SCALE GENOMIC DNA]</scope>
    <source>
        <strain evidence="5">albino</strain>
    </source>
</reference>
<evidence type="ECO:0000313" key="5">
    <source>
        <dbReference type="Proteomes" id="UP000316270"/>
    </source>
</evidence>